<dbReference type="EMBL" id="NVQR01000052">
    <property type="protein sequence ID" value="PCH61906.1"/>
    <property type="molecule type" value="Genomic_DNA"/>
</dbReference>
<reference evidence="4" key="1">
    <citation type="submission" date="2017-08" db="EMBL/GenBank/DDBJ databases">
        <title>A dynamic microbial community with high functional redundancy inhabits the cold, oxic subseafloor aquifer.</title>
        <authorList>
            <person name="Tully B.J."/>
            <person name="Wheat C.G."/>
            <person name="Glazer B.T."/>
            <person name="Huber J.A."/>
        </authorList>
    </citation>
    <scope>NUCLEOTIDE SEQUENCE [LARGE SCALE GENOMIC DNA]</scope>
</reference>
<dbReference type="InterPro" id="IPR016187">
    <property type="entry name" value="CTDL_fold"/>
</dbReference>
<evidence type="ECO:0000256" key="1">
    <source>
        <dbReference type="SAM" id="MobiDB-lite"/>
    </source>
</evidence>
<keyword evidence="2" id="KW-0732">Signal</keyword>
<feature type="signal peptide" evidence="2">
    <location>
        <begin position="1"/>
        <end position="24"/>
    </location>
</feature>
<feature type="region of interest" description="Disordered" evidence="1">
    <location>
        <begin position="126"/>
        <end position="147"/>
    </location>
</feature>
<proteinExistence type="predicted"/>
<evidence type="ECO:0008006" key="5">
    <source>
        <dbReference type="Google" id="ProtNLM"/>
    </source>
</evidence>
<dbReference type="SUPFAM" id="SSF56436">
    <property type="entry name" value="C-type lectin-like"/>
    <property type="match status" value="1"/>
</dbReference>
<evidence type="ECO:0000313" key="4">
    <source>
        <dbReference type="Proteomes" id="UP000218172"/>
    </source>
</evidence>
<sequence length="214" mass="22436">MKKSLLLMTAVLAAAAATVTTVSSQENAMSFFITSVGSGDGANLGGIAGADAQCQSLAQAAGSRGKTWHAYLSVQGDAHENARERIGFGPWYNAKGVMVAENLNFLHSERMDLGKQNSLTENGDMVKGRGDTPNQHDILTGSGLDGRTIDDGSNHTCNNWTSNDEGTAQAGHFDRQGGGANPNSWNSAHGTRGCSQENLVSTGGNGYFYCFAID</sequence>
<dbReference type="InterPro" id="IPR016186">
    <property type="entry name" value="C-type_lectin-like/link_sf"/>
</dbReference>
<comment type="caution">
    <text evidence="3">The sequence shown here is derived from an EMBL/GenBank/DDBJ whole genome shotgun (WGS) entry which is preliminary data.</text>
</comment>
<evidence type="ECO:0000313" key="3">
    <source>
        <dbReference type="EMBL" id="PCH61906.1"/>
    </source>
</evidence>
<gene>
    <name evidence="3" type="ORF">COC19_03825</name>
</gene>
<organism evidence="3 4">
    <name type="scientific">SAR86 cluster bacterium</name>
    <dbReference type="NCBI Taxonomy" id="2030880"/>
    <lineage>
        <taxon>Bacteria</taxon>
        <taxon>Pseudomonadati</taxon>
        <taxon>Pseudomonadota</taxon>
        <taxon>Gammaproteobacteria</taxon>
        <taxon>SAR86 cluster</taxon>
    </lineage>
</organism>
<dbReference type="AlphaFoldDB" id="A0A2A4MQN3"/>
<accession>A0A2A4MQN3</accession>
<dbReference type="Gene3D" id="3.10.100.10">
    <property type="entry name" value="Mannose-Binding Protein A, subunit A"/>
    <property type="match status" value="1"/>
</dbReference>
<feature type="region of interest" description="Disordered" evidence="1">
    <location>
        <begin position="161"/>
        <end position="190"/>
    </location>
</feature>
<feature type="compositionally biased region" description="Polar residues" evidence="1">
    <location>
        <begin position="181"/>
        <end position="190"/>
    </location>
</feature>
<feature type="chain" id="PRO_5012224108" description="Lectin" evidence="2">
    <location>
        <begin position="25"/>
        <end position="214"/>
    </location>
</feature>
<name>A0A2A4MQN3_9GAMM</name>
<evidence type="ECO:0000256" key="2">
    <source>
        <dbReference type="SAM" id="SignalP"/>
    </source>
</evidence>
<dbReference type="Proteomes" id="UP000218172">
    <property type="component" value="Unassembled WGS sequence"/>
</dbReference>
<protein>
    <recommendedName>
        <fullName evidence="5">Lectin</fullName>
    </recommendedName>
</protein>